<feature type="compositionally biased region" description="Low complexity" evidence="5">
    <location>
        <begin position="46"/>
        <end position="55"/>
    </location>
</feature>
<evidence type="ECO:0000313" key="8">
    <source>
        <dbReference type="EMBL" id="EFY91727.1"/>
    </source>
</evidence>
<keyword evidence="8" id="KW-0687">Ribonucleoprotein</keyword>
<feature type="transmembrane region" description="Helical" evidence="6">
    <location>
        <begin position="148"/>
        <end position="171"/>
    </location>
</feature>
<evidence type="ECO:0000256" key="6">
    <source>
        <dbReference type="SAM" id="Phobius"/>
    </source>
</evidence>
<dbReference type="EMBL" id="GL698480">
    <property type="protein sequence ID" value="EFY91727.1"/>
    <property type="molecule type" value="Genomic_DNA"/>
</dbReference>
<proteinExistence type="predicted"/>
<evidence type="ECO:0000256" key="4">
    <source>
        <dbReference type="ARBA" id="ARBA00023136"/>
    </source>
</evidence>
<dbReference type="AlphaFoldDB" id="E9DXG9"/>
<feature type="domain" description="Integral membrane bound transporter" evidence="7">
    <location>
        <begin position="679"/>
        <end position="815"/>
    </location>
</feature>
<evidence type="ECO:0000256" key="5">
    <source>
        <dbReference type="SAM" id="MobiDB-lite"/>
    </source>
</evidence>
<feature type="region of interest" description="Disordered" evidence="5">
    <location>
        <begin position="1"/>
        <end position="68"/>
    </location>
</feature>
<comment type="subcellular location">
    <subcellularLocation>
        <location evidence="1">Membrane</location>
        <topology evidence="1">Multi-pass membrane protein</topology>
    </subcellularLocation>
</comment>
<evidence type="ECO:0000256" key="2">
    <source>
        <dbReference type="ARBA" id="ARBA00022692"/>
    </source>
</evidence>
<accession>E9DXG9</accession>
<gene>
    <name evidence="8" type="ORF">MAC_02317</name>
</gene>
<keyword evidence="4 6" id="KW-0472">Membrane</keyword>
<feature type="transmembrane region" description="Helical" evidence="6">
    <location>
        <begin position="711"/>
        <end position="727"/>
    </location>
</feature>
<dbReference type="OMA" id="QLGLIWK"/>
<name>E9DXG9_METAQ</name>
<evidence type="ECO:0000256" key="3">
    <source>
        <dbReference type="ARBA" id="ARBA00022989"/>
    </source>
</evidence>
<keyword evidence="9" id="KW-1185">Reference proteome</keyword>
<keyword evidence="3 6" id="KW-1133">Transmembrane helix</keyword>
<feature type="transmembrane region" description="Helical" evidence="6">
    <location>
        <begin position="758"/>
        <end position="777"/>
    </location>
</feature>
<dbReference type="Proteomes" id="UP000002499">
    <property type="component" value="Unassembled WGS sequence"/>
</dbReference>
<dbReference type="GO" id="GO:0005840">
    <property type="term" value="C:ribosome"/>
    <property type="evidence" value="ECO:0007669"/>
    <property type="project" value="UniProtKB-KW"/>
</dbReference>
<keyword evidence="8" id="KW-0689">Ribosomal protein</keyword>
<dbReference type="Pfam" id="PF13515">
    <property type="entry name" value="FUSC_2"/>
    <property type="match status" value="1"/>
</dbReference>
<feature type="transmembrane region" description="Helical" evidence="6">
    <location>
        <begin position="654"/>
        <end position="675"/>
    </location>
</feature>
<feature type="transmembrane region" description="Helical" evidence="6">
    <location>
        <begin position="687"/>
        <end position="704"/>
    </location>
</feature>
<feature type="transmembrane region" description="Helical" evidence="6">
    <location>
        <begin position="183"/>
        <end position="202"/>
    </location>
</feature>
<dbReference type="OrthoDB" id="68611at2759"/>
<organism evidence="9">
    <name type="scientific">Metarhizium acridum (strain CQMa 102)</name>
    <dbReference type="NCBI Taxonomy" id="655827"/>
    <lineage>
        <taxon>Eukaryota</taxon>
        <taxon>Fungi</taxon>
        <taxon>Dikarya</taxon>
        <taxon>Ascomycota</taxon>
        <taxon>Pezizomycotina</taxon>
        <taxon>Sordariomycetes</taxon>
        <taxon>Hypocreomycetidae</taxon>
        <taxon>Hypocreales</taxon>
        <taxon>Clavicipitaceae</taxon>
        <taxon>Metarhizium</taxon>
    </lineage>
</organism>
<feature type="transmembrane region" description="Helical" evidence="6">
    <location>
        <begin position="797"/>
        <end position="820"/>
    </location>
</feature>
<dbReference type="PANTHER" id="PTHR47804:SF1">
    <property type="entry name" value="DUF2421 DOMAIN-CONTAINING PROTEIN"/>
    <property type="match status" value="1"/>
</dbReference>
<dbReference type="PANTHER" id="PTHR47804">
    <property type="entry name" value="60S RIBOSOMAL PROTEIN L19"/>
    <property type="match status" value="1"/>
</dbReference>
<sequence length="1073" mass="119411">MSSSDGSSAGPWPPARPSKRGKLRNGTFVIPSTGERSRRQFTLRTSSSIASGSSARRPERRSSMGQATDSIRWSARVAKMRAKSVWRWLNSRDGHQVLKCTLAYLLGSTATFWPPLSDFLGHRDGKHIVATLTVYFHPARTVGSMLEAVFIALIAVAYAEMVCVLSMVAGIASRTSTGSVVPAHAVVLIIFVGGGLGFVGWVKQRLNQPLVNVATTLASMAIITVITKEQSVQDGFFSGDKIVQVIKMLCVGIVFSVAVNLLVWRLSARRVLREAVATASVCMSDRLSFITRGFLNGTEDEVNSPVYAHVRSKFTSAYTEMSKSLREAKLEHYLMGREKTYKLDKRLFKAVESVYQAIGGLRSSLSTQIALLSEAPVLSQEPGVLSPGASLASPKFRRAASLLLDSTGESLSVIEEDDEDQRLTLLAQSEPTFFSSSLFRTPSDIFSLFITMLGPSLKSLAYTLSETLRESPFGEDPVTQVKVNDQLRESLRDAINLFTRAKSNALQELYKTIELERSRSAAIQADIEEVAAACGHFSFSLQAVADEMDSYLDVLEELQHVTESHTRSWEWLKFWNRSPQPTLSNDPECESLLQRRKTTVRGLKKSAVPKGIPDSMRKRRDSYHWDAAPSASSLQRVLSQKVLAVMRFLAREDILFGIKVGIGAVLWAQFAFIPATRPLYQQWRGEWGLLSYMIVVGMTTGASNTTSTSRLIGTLIGAACACVSWLASQGNAYVLALCGWLMALWNFYMILVVKNGPLGRIALLAYNVIVLYAYSMSLDVDDDDDDEGGKNPLIFNIAYHRVVAVVLGIIWGMIICRLLWPISGRKKFKEGLAVLYLQLGLIWKRGPLSILLQSNSTLDYMKEGEQGALQRYGKRPLFFFLPLMRFNLYRRVAFKLETLRSSAKSEFELRGPFPDAAYARIMHSTKHILDGFYAMRLLTQRHETVSAGERALLVFTTEERVRLCQRICHVLQVLASCIMLEYPLTDAIPTIDSTKDQLLGKIYQFRKEHMRSQGDAAGDDGSRKRMEAVEEKDYALLYAYTLVTAQVAAELKKVRGEIESLFGVLGEDELLLE</sequence>
<dbReference type="HOGENOM" id="CLU_001127_0_0_1"/>
<evidence type="ECO:0000256" key="1">
    <source>
        <dbReference type="ARBA" id="ARBA00004141"/>
    </source>
</evidence>
<dbReference type="eggNOG" id="KOG4711">
    <property type="taxonomic scope" value="Eukaryota"/>
</dbReference>
<dbReference type="InterPro" id="IPR049453">
    <property type="entry name" value="Memb_transporter_dom"/>
</dbReference>
<feature type="transmembrane region" description="Helical" evidence="6">
    <location>
        <begin position="209"/>
        <end position="226"/>
    </location>
</feature>
<dbReference type="STRING" id="655827.E9DXG9"/>
<protein>
    <submittedName>
        <fullName evidence="8">60S ribosomal protein L19</fullName>
    </submittedName>
</protein>
<evidence type="ECO:0000313" key="9">
    <source>
        <dbReference type="Proteomes" id="UP000002499"/>
    </source>
</evidence>
<reference evidence="8 9" key="1">
    <citation type="journal article" date="2011" name="PLoS Genet.">
        <title>Genome sequencing and comparative transcriptomics of the model entomopathogenic fungi Metarhizium anisopliae and M. acridum.</title>
        <authorList>
            <person name="Gao Q."/>
            <person name="Jin K."/>
            <person name="Ying S.H."/>
            <person name="Zhang Y."/>
            <person name="Xiao G."/>
            <person name="Shang Y."/>
            <person name="Duan Z."/>
            <person name="Hu X."/>
            <person name="Xie X.Q."/>
            <person name="Zhou G."/>
            <person name="Peng G."/>
            <person name="Luo Z."/>
            <person name="Huang W."/>
            <person name="Wang B."/>
            <person name="Fang W."/>
            <person name="Wang S."/>
            <person name="Zhong Y."/>
            <person name="Ma L.J."/>
            <person name="St Leger R.J."/>
            <person name="Zhao G.P."/>
            <person name="Pei Y."/>
            <person name="Feng M.G."/>
            <person name="Xia Y."/>
            <person name="Wang C."/>
        </authorList>
    </citation>
    <scope>NUCLEOTIDE SEQUENCE [LARGE SCALE GENOMIC DNA]</scope>
    <source>
        <strain evidence="8 9">CQMa 102</strain>
    </source>
</reference>
<feature type="transmembrane region" description="Helical" evidence="6">
    <location>
        <begin position="246"/>
        <end position="264"/>
    </location>
</feature>
<keyword evidence="2 6" id="KW-0812">Transmembrane</keyword>
<dbReference type="InParanoid" id="E9DXG9"/>
<evidence type="ECO:0000259" key="7">
    <source>
        <dbReference type="Pfam" id="PF13515"/>
    </source>
</evidence>
<dbReference type="GO" id="GO:0016020">
    <property type="term" value="C:membrane"/>
    <property type="evidence" value="ECO:0007669"/>
    <property type="project" value="UniProtKB-SubCell"/>
</dbReference>
<feature type="transmembrane region" description="Helical" evidence="6">
    <location>
        <begin position="733"/>
        <end position="751"/>
    </location>
</feature>
<dbReference type="InterPro" id="IPR052430">
    <property type="entry name" value="IVT-Associated"/>
</dbReference>